<protein>
    <submittedName>
        <fullName evidence="1">Ribonuclease H-like domain</fullName>
    </submittedName>
</protein>
<dbReference type="EMBL" id="CABPRJ010000006">
    <property type="protein sequence ID" value="VVC24878.1"/>
    <property type="molecule type" value="Genomic_DNA"/>
</dbReference>
<evidence type="ECO:0000313" key="1">
    <source>
        <dbReference type="EMBL" id="VVC24878.1"/>
    </source>
</evidence>
<evidence type="ECO:0000313" key="2">
    <source>
        <dbReference type="Proteomes" id="UP000325440"/>
    </source>
</evidence>
<dbReference type="PANTHER" id="PTHR45913">
    <property type="entry name" value="EPM2A-INTERACTING PROTEIN 1"/>
    <property type="match status" value="1"/>
</dbReference>
<dbReference type="Proteomes" id="UP000325440">
    <property type="component" value="Unassembled WGS sequence"/>
</dbReference>
<sequence>MVKEKVANQLKNIPLPDTTVARRISLISKFSLQLDESTDIANEAILLTYVRYFYNNKIHEDILFYSKLETSTTGKNIFDSLVNFFSNNNVDLKNCISITTDGAAAMTGKHVGLIKLVKDIVPSLKWTHCIIHREALASKQMPKILTDVLAQIVKIINYIKSNALNSRLFKILCSEMGSFHESLLLHTEVRWLSRGKCLQRVYELRHEIILFLNSKNSIYKDLFEDSKWIIILAYLADIFNLLNELNLSMQGNFFNIFDQTKKIESFKKKLRIIKARVYSGNIDNLTNVSVFLEEDSSIKFEDIFELVNEHLTNLEKLFNQYFPEDIRDNYKWIEQPFAVDIMTVNMSTDIGNQLIELSCDNKLKQMFNETSLEIFWGRLCTGNYSELATRAISILLIFQRLIYAKRRFLLWQI</sequence>
<reference evidence="1 2" key="1">
    <citation type="submission" date="2019-08" db="EMBL/GenBank/DDBJ databases">
        <authorList>
            <person name="Alioto T."/>
            <person name="Alioto T."/>
            <person name="Gomez Garrido J."/>
        </authorList>
    </citation>
    <scope>NUCLEOTIDE SEQUENCE [LARGE SCALE GENOMIC DNA]</scope>
</reference>
<proteinExistence type="predicted"/>
<organism evidence="1 2">
    <name type="scientific">Cinara cedri</name>
    <dbReference type="NCBI Taxonomy" id="506608"/>
    <lineage>
        <taxon>Eukaryota</taxon>
        <taxon>Metazoa</taxon>
        <taxon>Ecdysozoa</taxon>
        <taxon>Arthropoda</taxon>
        <taxon>Hexapoda</taxon>
        <taxon>Insecta</taxon>
        <taxon>Pterygota</taxon>
        <taxon>Neoptera</taxon>
        <taxon>Paraneoptera</taxon>
        <taxon>Hemiptera</taxon>
        <taxon>Sternorrhyncha</taxon>
        <taxon>Aphidomorpha</taxon>
        <taxon>Aphidoidea</taxon>
        <taxon>Aphididae</taxon>
        <taxon>Lachninae</taxon>
        <taxon>Cinara</taxon>
    </lineage>
</organism>
<dbReference type="SUPFAM" id="SSF53098">
    <property type="entry name" value="Ribonuclease H-like"/>
    <property type="match status" value="1"/>
</dbReference>
<dbReference type="AlphaFoldDB" id="A0A5E4M0Y5"/>
<accession>A0A5E4M0Y5</accession>
<dbReference type="PANTHER" id="PTHR45913:SF19">
    <property type="entry name" value="LOW QUALITY PROTEIN: ZINC FINGER BED DOMAIN-CONTAINING PROTEIN 5-LIKE"/>
    <property type="match status" value="1"/>
</dbReference>
<name>A0A5E4M0Y5_9HEMI</name>
<gene>
    <name evidence="1" type="ORF">CINCED_3A023102</name>
</gene>
<keyword evidence="2" id="KW-1185">Reference proteome</keyword>
<dbReference type="InterPro" id="IPR012337">
    <property type="entry name" value="RNaseH-like_sf"/>
</dbReference>
<dbReference type="OrthoDB" id="6574166at2759"/>